<dbReference type="AlphaFoldDB" id="A0A7G9GKI3"/>
<comment type="cofactor">
    <cofactor evidence="2">
        <name>a divalent metal cation</name>
        <dbReference type="ChEBI" id="CHEBI:60240"/>
    </cofactor>
</comment>
<proteinExistence type="inferred from homology"/>
<dbReference type="Proteomes" id="UP000515856">
    <property type="component" value="Chromosome"/>
</dbReference>
<dbReference type="GO" id="GO:0016787">
    <property type="term" value="F:hydrolase activity"/>
    <property type="evidence" value="ECO:0007669"/>
    <property type="project" value="UniProtKB-UniRule"/>
</dbReference>
<evidence type="ECO:0000313" key="5">
    <source>
        <dbReference type="Proteomes" id="UP000515856"/>
    </source>
</evidence>
<dbReference type="NCBIfam" id="TIGR00040">
    <property type="entry name" value="yfcE"/>
    <property type="match status" value="1"/>
</dbReference>
<evidence type="ECO:0000259" key="3">
    <source>
        <dbReference type="Pfam" id="PF12850"/>
    </source>
</evidence>
<organism evidence="4 5">
    <name type="scientific">[Eubacterium] hominis</name>
    <dbReference type="NCBI Taxonomy" id="2764325"/>
    <lineage>
        <taxon>Bacteria</taxon>
        <taxon>Bacillati</taxon>
        <taxon>Bacillota</taxon>
        <taxon>Erysipelotrichia</taxon>
        <taxon>Erysipelotrichales</taxon>
        <taxon>Erysipelotrichaceae</taxon>
        <taxon>Amedibacillus</taxon>
    </lineage>
</organism>
<keyword evidence="5" id="KW-1185">Reference proteome</keyword>
<evidence type="ECO:0000313" key="4">
    <source>
        <dbReference type="EMBL" id="QNM11315.1"/>
    </source>
</evidence>
<dbReference type="PANTHER" id="PTHR11124">
    <property type="entry name" value="VACUOLAR SORTING PROTEIN VPS29"/>
    <property type="match status" value="1"/>
</dbReference>
<sequence length="180" mass="20697">MKILLISDTHGELENTRKLIHKHKDVDLKIDLGDIGFALKELDGFVVVKGNHDKALKLPIERIVEVENHRILCVHGDIFEADVMEEVFSLMIDEKEDIMQVCMDVLYHHIADYAKKKQCDIVFFGHTHIRVWEIYDGITIVNPGSLLFGMDGNDKSYAIVNVTKEDVQVEFYDMKGKNIK</sequence>
<dbReference type="InterPro" id="IPR000979">
    <property type="entry name" value="Phosphodiesterase_MJ0936/Vps29"/>
</dbReference>
<dbReference type="SUPFAM" id="SSF56300">
    <property type="entry name" value="Metallo-dependent phosphatases"/>
    <property type="match status" value="1"/>
</dbReference>
<dbReference type="GO" id="GO:0046872">
    <property type="term" value="F:metal ion binding"/>
    <property type="evidence" value="ECO:0007669"/>
    <property type="project" value="UniProtKB-KW"/>
</dbReference>
<dbReference type="EMBL" id="CP060636">
    <property type="protein sequence ID" value="QNM11315.1"/>
    <property type="molecule type" value="Genomic_DNA"/>
</dbReference>
<dbReference type="Gene3D" id="3.60.21.10">
    <property type="match status" value="1"/>
</dbReference>
<evidence type="ECO:0000256" key="1">
    <source>
        <dbReference type="ARBA" id="ARBA00008950"/>
    </source>
</evidence>
<dbReference type="KEGG" id="ehn:H9Q80_13745"/>
<reference evidence="4 5" key="1">
    <citation type="submission" date="2020-08" db="EMBL/GenBank/DDBJ databases">
        <authorList>
            <person name="Liu C."/>
            <person name="Sun Q."/>
        </authorList>
    </citation>
    <scope>NUCLEOTIDE SEQUENCE [LARGE SCALE GENOMIC DNA]</scope>
    <source>
        <strain evidence="4 5">NSJ-61</strain>
    </source>
</reference>
<dbReference type="InterPro" id="IPR029052">
    <property type="entry name" value="Metallo-depent_PP-like"/>
</dbReference>
<evidence type="ECO:0000256" key="2">
    <source>
        <dbReference type="RuleBase" id="RU362039"/>
    </source>
</evidence>
<keyword evidence="2" id="KW-0479">Metal-binding</keyword>
<dbReference type="Pfam" id="PF12850">
    <property type="entry name" value="Metallophos_2"/>
    <property type="match status" value="1"/>
</dbReference>
<dbReference type="EC" id="3.1.4.-" evidence="2"/>
<accession>A0A7G9GKI3</accession>
<protein>
    <recommendedName>
        <fullName evidence="2">Phosphoesterase</fullName>
        <ecNumber evidence="2">3.1.4.-</ecNumber>
    </recommendedName>
</protein>
<dbReference type="RefSeq" id="WP_117451773.1">
    <property type="nucleotide sequence ID" value="NZ_CP060636.1"/>
</dbReference>
<gene>
    <name evidence="4" type="ORF">H9Q80_13745</name>
</gene>
<dbReference type="InterPro" id="IPR024654">
    <property type="entry name" value="Calcineurin-like_PHP_lpxH"/>
</dbReference>
<comment type="similarity">
    <text evidence="1 2">Belongs to the metallophosphoesterase superfamily. YfcE family.</text>
</comment>
<name>A0A7G9GKI3_9FIRM</name>
<feature type="domain" description="Calcineurin-like phosphoesterase" evidence="3">
    <location>
        <begin position="1"/>
        <end position="164"/>
    </location>
</feature>